<comment type="caution">
    <text evidence="2">The sequence shown here is derived from an EMBL/GenBank/DDBJ whole genome shotgun (WGS) entry which is preliminary data.</text>
</comment>
<dbReference type="AlphaFoldDB" id="A0A1E3WIW0"/>
<reference evidence="2 3" key="1">
    <citation type="submission" date="2016-08" db="EMBL/GenBank/DDBJ databases">
        <title>Genome sequencing of Vibrio scophthalmi strain FP3289, an isolated from Paralichthys olivaceus.</title>
        <authorList>
            <person name="Han H.-J."/>
        </authorList>
    </citation>
    <scope>NUCLEOTIDE SEQUENCE [LARGE SCALE GENOMIC DNA]</scope>
    <source>
        <strain evidence="2 3">FP3289</strain>
    </source>
</reference>
<keyword evidence="1" id="KW-1133">Transmembrane helix</keyword>
<accession>A0A1E3WIW0</accession>
<feature type="transmembrane region" description="Helical" evidence="1">
    <location>
        <begin position="9"/>
        <end position="26"/>
    </location>
</feature>
<proteinExistence type="predicted"/>
<organism evidence="2 3">
    <name type="scientific">Vibrio scophthalmi</name>
    <dbReference type="NCBI Taxonomy" id="45658"/>
    <lineage>
        <taxon>Bacteria</taxon>
        <taxon>Pseudomonadati</taxon>
        <taxon>Pseudomonadota</taxon>
        <taxon>Gammaproteobacteria</taxon>
        <taxon>Vibrionales</taxon>
        <taxon>Vibrionaceae</taxon>
        <taxon>Vibrio</taxon>
    </lineage>
</organism>
<feature type="transmembrane region" description="Helical" evidence="1">
    <location>
        <begin position="32"/>
        <end position="51"/>
    </location>
</feature>
<dbReference type="EMBL" id="MDCJ01000006">
    <property type="protein sequence ID" value="ODS09629.1"/>
    <property type="molecule type" value="Genomic_DNA"/>
</dbReference>
<evidence type="ECO:0000313" key="2">
    <source>
        <dbReference type="EMBL" id="ODS09629.1"/>
    </source>
</evidence>
<gene>
    <name evidence="2" type="ORF">VSF3289_03293</name>
</gene>
<evidence type="ECO:0000313" key="3">
    <source>
        <dbReference type="Proteomes" id="UP000095131"/>
    </source>
</evidence>
<sequence length="57" mass="6224">MLFSHRSKLTVLIMVLISILVGLAIGRYSTTWGAASIIIMYVSLAITAHSIGKVKYN</sequence>
<evidence type="ECO:0000256" key="1">
    <source>
        <dbReference type="SAM" id="Phobius"/>
    </source>
</evidence>
<keyword evidence="1" id="KW-0812">Transmembrane</keyword>
<dbReference type="Proteomes" id="UP000095131">
    <property type="component" value="Unassembled WGS sequence"/>
</dbReference>
<keyword evidence="1" id="KW-0472">Membrane</keyword>
<protein>
    <submittedName>
        <fullName evidence="2">Uncharacterized protein</fullName>
    </submittedName>
</protein>
<name>A0A1E3WIW0_9VIBR</name>